<dbReference type="GO" id="GO:0016747">
    <property type="term" value="F:acyltransferase activity, transferring groups other than amino-acyl groups"/>
    <property type="evidence" value="ECO:0007669"/>
    <property type="project" value="InterPro"/>
</dbReference>
<feature type="domain" description="N-acetyltransferase" evidence="1">
    <location>
        <begin position="3"/>
        <end position="180"/>
    </location>
</feature>
<dbReference type="PROSITE" id="PS51186">
    <property type="entry name" value="GNAT"/>
    <property type="match status" value="1"/>
</dbReference>
<protein>
    <recommendedName>
        <fullName evidence="1">N-acetyltransferase domain-containing protein</fullName>
    </recommendedName>
</protein>
<evidence type="ECO:0000313" key="2">
    <source>
        <dbReference type="EMBL" id="QHT27180.1"/>
    </source>
</evidence>
<name>A0A6C0EFI8_9ZZZZ</name>
<accession>A0A6C0EFI8</accession>
<dbReference type="Pfam" id="PF00583">
    <property type="entry name" value="Acetyltransf_1"/>
    <property type="match status" value="1"/>
</dbReference>
<dbReference type="InterPro" id="IPR016181">
    <property type="entry name" value="Acyl_CoA_acyltransferase"/>
</dbReference>
<evidence type="ECO:0000259" key="1">
    <source>
        <dbReference type="PROSITE" id="PS51186"/>
    </source>
</evidence>
<dbReference type="AlphaFoldDB" id="A0A6C0EFI8"/>
<dbReference type="CDD" id="cd04301">
    <property type="entry name" value="NAT_SF"/>
    <property type="match status" value="1"/>
</dbReference>
<reference evidence="2" key="1">
    <citation type="journal article" date="2020" name="Nature">
        <title>Giant virus diversity and host interactions through global metagenomics.</title>
        <authorList>
            <person name="Schulz F."/>
            <person name="Roux S."/>
            <person name="Paez-Espino D."/>
            <person name="Jungbluth S."/>
            <person name="Walsh D.A."/>
            <person name="Denef V.J."/>
            <person name="McMahon K.D."/>
            <person name="Konstantinidis K.T."/>
            <person name="Eloe-Fadrosh E.A."/>
            <person name="Kyrpides N.C."/>
            <person name="Woyke T."/>
        </authorList>
    </citation>
    <scope>NUCLEOTIDE SEQUENCE</scope>
    <source>
        <strain evidence="2">GVMAG-M-3300023179-2</strain>
    </source>
</reference>
<sequence>MKIKLRKSKHDDLESIYELHQKCFNESDQWYKSIIAQYLHNGYVLELVNNKIIGVLLQGDITPCNNEASFFCNDENSDSNNFMPINIDGEEFLNTSKHIKEHYGITMICIDNKYRGKGLAKRLIGIHIKDNPKKLLCLNTRKSNTDAYELYKKMDYQQIALIKNKYFLPNEDSIFMVRTI</sequence>
<dbReference type="EMBL" id="MN739814">
    <property type="protein sequence ID" value="QHT27180.1"/>
    <property type="molecule type" value="Genomic_DNA"/>
</dbReference>
<dbReference type="Gene3D" id="3.40.630.30">
    <property type="match status" value="1"/>
</dbReference>
<organism evidence="2">
    <name type="scientific">viral metagenome</name>
    <dbReference type="NCBI Taxonomy" id="1070528"/>
    <lineage>
        <taxon>unclassified sequences</taxon>
        <taxon>metagenomes</taxon>
        <taxon>organismal metagenomes</taxon>
    </lineage>
</organism>
<proteinExistence type="predicted"/>
<dbReference type="SUPFAM" id="SSF55729">
    <property type="entry name" value="Acyl-CoA N-acyltransferases (Nat)"/>
    <property type="match status" value="1"/>
</dbReference>
<dbReference type="InterPro" id="IPR000182">
    <property type="entry name" value="GNAT_dom"/>
</dbReference>